<dbReference type="PANTHER" id="PTHR12526:SF627">
    <property type="entry name" value="D-RHAMNOSYLTRANSFERASE WBPZ"/>
    <property type="match status" value="1"/>
</dbReference>
<dbReference type="CDD" id="cd03801">
    <property type="entry name" value="GT4_PimA-like"/>
    <property type="match status" value="1"/>
</dbReference>
<dbReference type="Gene3D" id="3.40.50.2000">
    <property type="entry name" value="Glycogen Phosphorylase B"/>
    <property type="match status" value="1"/>
</dbReference>
<dbReference type="AlphaFoldDB" id="A0A6J4VCE8"/>
<evidence type="ECO:0000313" key="2">
    <source>
        <dbReference type="EMBL" id="CAA9571635.1"/>
    </source>
</evidence>
<name>A0A6J4VCE8_9BACT</name>
<reference evidence="2" key="1">
    <citation type="submission" date="2020-02" db="EMBL/GenBank/DDBJ databases">
        <authorList>
            <person name="Meier V. D."/>
        </authorList>
    </citation>
    <scope>NUCLEOTIDE SEQUENCE</scope>
    <source>
        <strain evidence="2">AVDCRST_MAG87</strain>
    </source>
</reference>
<accession>A0A6J4VCE8</accession>
<protein>
    <submittedName>
        <fullName evidence="2">Glycosyltransferase</fullName>
    </submittedName>
</protein>
<dbReference type="InterPro" id="IPR001296">
    <property type="entry name" value="Glyco_trans_1"/>
</dbReference>
<proteinExistence type="predicted"/>
<dbReference type="GO" id="GO:0016757">
    <property type="term" value="F:glycosyltransferase activity"/>
    <property type="evidence" value="ECO:0007669"/>
    <property type="project" value="InterPro"/>
</dbReference>
<organism evidence="2">
    <name type="scientific">uncultured Thermomicrobiales bacterium</name>
    <dbReference type="NCBI Taxonomy" id="1645740"/>
    <lineage>
        <taxon>Bacteria</taxon>
        <taxon>Pseudomonadati</taxon>
        <taxon>Thermomicrobiota</taxon>
        <taxon>Thermomicrobia</taxon>
        <taxon>Thermomicrobiales</taxon>
        <taxon>environmental samples</taxon>
    </lineage>
</organism>
<evidence type="ECO:0000259" key="1">
    <source>
        <dbReference type="Pfam" id="PF00534"/>
    </source>
</evidence>
<sequence length="324" mass="35507">MRRLRIMTWPIHGSYFNTLSRLDHDWILPVRAGAPEGYGGRGTAPYPPSIRDVPAETMADETIDLVLYQSPRNLAVDAPDMLTAAQRRLPRVYLEHNTPFPDPVASRHPFADPGGLLVHVTRFNALMWDNGGTPTRTIEHSVAIDPAALYRGTLAEGITVINSMPRRGRKVGLDLFLEARRHVPIQLAGFGNDGLDGLGDIPYPGLHDVVAGYRFLFSPCRYTSLPLAVVEAMTIGMPIVALATTELPDVIRNGVHGYISNDPDVLIAGMRRLIADPEHARALGANARELASSRFGLDRFARDWDDAFAQAIALANSPDRAGDH</sequence>
<dbReference type="SUPFAM" id="SSF53756">
    <property type="entry name" value="UDP-Glycosyltransferase/glycogen phosphorylase"/>
    <property type="match status" value="1"/>
</dbReference>
<dbReference type="EMBL" id="CADCWJ010000544">
    <property type="protein sequence ID" value="CAA9571635.1"/>
    <property type="molecule type" value="Genomic_DNA"/>
</dbReference>
<feature type="domain" description="Glycosyl transferase family 1" evidence="1">
    <location>
        <begin position="201"/>
        <end position="289"/>
    </location>
</feature>
<dbReference type="Pfam" id="PF00534">
    <property type="entry name" value="Glycos_transf_1"/>
    <property type="match status" value="1"/>
</dbReference>
<keyword evidence="2" id="KW-0808">Transferase</keyword>
<gene>
    <name evidence="2" type="ORF">AVDCRST_MAG87-2474</name>
</gene>
<dbReference type="PANTHER" id="PTHR12526">
    <property type="entry name" value="GLYCOSYLTRANSFERASE"/>
    <property type="match status" value="1"/>
</dbReference>